<name>A0A285T9J6_9HYPH</name>
<keyword evidence="4" id="KW-0479">Metal-binding</keyword>
<dbReference type="RefSeq" id="WP_097175732.1">
    <property type="nucleotide sequence ID" value="NZ_OBML01000009.1"/>
</dbReference>
<dbReference type="AlphaFoldDB" id="A0A285T9J6"/>
<feature type="signal peptide" evidence="5">
    <location>
        <begin position="1"/>
        <end position="29"/>
    </location>
</feature>
<evidence type="ECO:0000313" key="6">
    <source>
        <dbReference type="EMBL" id="SOC18104.1"/>
    </source>
</evidence>
<dbReference type="Proteomes" id="UP000219331">
    <property type="component" value="Unassembled WGS sequence"/>
</dbReference>
<organism evidence="6 7">
    <name type="scientific">Stappia indica</name>
    <dbReference type="NCBI Taxonomy" id="538381"/>
    <lineage>
        <taxon>Bacteria</taxon>
        <taxon>Pseudomonadati</taxon>
        <taxon>Pseudomonadota</taxon>
        <taxon>Alphaproteobacteria</taxon>
        <taxon>Hyphomicrobiales</taxon>
        <taxon>Stappiaceae</taxon>
        <taxon>Stappia</taxon>
    </lineage>
</organism>
<evidence type="ECO:0000256" key="1">
    <source>
        <dbReference type="ARBA" id="ARBA00008520"/>
    </source>
</evidence>
<keyword evidence="2 5" id="KW-0732">Signal</keyword>
<dbReference type="GO" id="GO:0046872">
    <property type="term" value="F:metal ion binding"/>
    <property type="evidence" value="ECO:0007669"/>
    <property type="project" value="UniProtKB-KW"/>
</dbReference>
<gene>
    <name evidence="6" type="ORF">SAMN05421512_109203</name>
</gene>
<evidence type="ECO:0000256" key="2">
    <source>
        <dbReference type="ARBA" id="ARBA00022729"/>
    </source>
</evidence>
<dbReference type="CDD" id="cd13542">
    <property type="entry name" value="PBP2_FutA1_ilke"/>
    <property type="match status" value="1"/>
</dbReference>
<evidence type="ECO:0000256" key="3">
    <source>
        <dbReference type="ARBA" id="ARBA00022764"/>
    </source>
</evidence>
<dbReference type="Gene3D" id="3.40.190.10">
    <property type="entry name" value="Periplasmic binding protein-like II"/>
    <property type="match status" value="2"/>
</dbReference>
<dbReference type="SUPFAM" id="SSF53850">
    <property type="entry name" value="Periplasmic binding protein-like II"/>
    <property type="match status" value="1"/>
</dbReference>
<dbReference type="PANTHER" id="PTHR30006:SF15">
    <property type="entry name" value="IRON-UTILIZATION PERIPLASMIC PROTEIN"/>
    <property type="match status" value="1"/>
</dbReference>
<dbReference type="Pfam" id="PF01547">
    <property type="entry name" value="SBP_bac_1"/>
    <property type="match status" value="1"/>
</dbReference>
<dbReference type="GO" id="GO:0030288">
    <property type="term" value="C:outer membrane-bounded periplasmic space"/>
    <property type="evidence" value="ECO:0007669"/>
    <property type="project" value="TreeGrafter"/>
</dbReference>
<dbReference type="PANTHER" id="PTHR30006">
    <property type="entry name" value="THIAMINE-BINDING PERIPLASMIC PROTEIN-RELATED"/>
    <property type="match status" value="1"/>
</dbReference>
<keyword evidence="3" id="KW-0574">Periplasm</keyword>
<reference evidence="6 7" key="1">
    <citation type="submission" date="2017-08" db="EMBL/GenBank/DDBJ databases">
        <authorList>
            <person name="de Groot N.N."/>
        </authorList>
    </citation>
    <scope>NUCLEOTIDE SEQUENCE [LARGE SCALE GENOMIC DNA]</scope>
    <source>
        <strain evidence="6 7">USBA 352</strain>
    </source>
</reference>
<dbReference type="EMBL" id="OBML01000009">
    <property type="protein sequence ID" value="SOC18104.1"/>
    <property type="molecule type" value="Genomic_DNA"/>
</dbReference>
<feature type="chain" id="PRO_5013193832" evidence="5">
    <location>
        <begin position="30"/>
        <end position="350"/>
    </location>
</feature>
<proteinExistence type="inferred from homology"/>
<protein>
    <submittedName>
        <fullName evidence="6">Iron(III) transport system substrate-binding protein</fullName>
    </submittedName>
</protein>
<dbReference type="InterPro" id="IPR026045">
    <property type="entry name" value="Ferric-bd"/>
</dbReference>
<dbReference type="STRING" id="538381.GCA_001696535_02481"/>
<keyword evidence="4" id="KW-0408">Iron</keyword>
<evidence type="ECO:0000256" key="4">
    <source>
        <dbReference type="PIRSR" id="PIRSR002825-1"/>
    </source>
</evidence>
<feature type="binding site" evidence="4">
    <location>
        <position position="225"/>
    </location>
    <ligand>
        <name>Fe cation</name>
        <dbReference type="ChEBI" id="CHEBI:24875"/>
    </ligand>
</feature>
<dbReference type="InterPro" id="IPR006059">
    <property type="entry name" value="SBP"/>
</dbReference>
<dbReference type="PIRSF" id="PIRSF002825">
    <property type="entry name" value="CfbpA"/>
    <property type="match status" value="1"/>
</dbReference>
<feature type="binding site" evidence="4">
    <location>
        <position position="226"/>
    </location>
    <ligand>
        <name>Fe cation</name>
        <dbReference type="ChEBI" id="CHEBI:24875"/>
    </ligand>
</feature>
<evidence type="ECO:0000256" key="5">
    <source>
        <dbReference type="SAM" id="SignalP"/>
    </source>
</evidence>
<accession>A0A285T9J6</accession>
<keyword evidence="7" id="KW-1185">Reference proteome</keyword>
<comment type="similarity">
    <text evidence="1">Belongs to the bacterial solute-binding protein 1 family.</text>
</comment>
<sequence length="350" mass="38071">MFHKVSALRTGLLSAALLASAAIATPAAAEGEVNIYSYRQPFLIEPLLEAFTKETGIKTNVIFAADGLAERIQAEGENSPADVLLTVDIGRLDGAKEAGITQPVTSEVVNENVPAAFRDPEGHWIGLTTRARIVYASKERVEQDSITYEELADPKWKGKICTRSGQHVYNVALFASIVANKGAEEAEKWLADVRDNLARKPTGNDRSQVQAIFAGECDISLGNTYYMGAMLNNEKEPEQKDWANSVKILFPNTGDRGTHVNISGVVMAKHAPNPEAAVKLIEFLSSEEAQHIYAEANNEYPVKPGVEISELVASWGEFKPDTLSLDEIAKNRKTASELVDKVGFNDGPQS</sequence>
<evidence type="ECO:0000313" key="7">
    <source>
        <dbReference type="Proteomes" id="UP000219331"/>
    </source>
</evidence>
<dbReference type="OrthoDB" id="9769567at2"/>